<comment type="catalytic activity">
    <reaction evidence="16 17 19">
        <text>(6S)-NADPHX + ADP = AMP + phosphate + NADPH + H(+)</text>
        <dbReference type="Rhea" id="RHEA:32235"/>
        <dbReference type="ChEBI" id="CHEBI:15378"/>
        <dbReference type="ChEBI" id="CHEBI:43474"/>
        <dbReference type="ChEBI" id="CHEBI:57783"/>
        <dbReference type="ChEBI" id="CHEBI:64076"/>
        <dbReference type="ChEBI" id="CHEBI:456215"/>
        <dbReference type="ChEBI" id="CHEBI:456216"/>
        <dbReference type="EC" id="4.2.1.136"/>
    </reaction>
</comment>
<feature type="domain" description="YjeF N-terminal" evidence="21">
    <location>
        <begin position="10"/>
        <end position="215"/>
    </location>
</feature>
<dbReference type="GO" id="GO:0052855">
    <property type="term" value="F:ADP-dependent NAD(P)H-hydrate dehydratase activity"/>
    <property type="evidence" value="ECO:0007669"/>
    <property type="project" value="UniProtKB-UniRule"/>
</dbReference>
<dbReference type="Pfam" id="PF03853">
    <property type="entry name" value="YjeF_N"/>
    <property type="match status" value="1"/>
</dbReference>
<comment type="similarity">
    <text evidence="3 19">In the N-terminal section; belongs to the NnrE/AIBP family.</text>
</comment>
<comment type="similarity">
    <text evidence="4 19">In the C-terminal section; belongs to the NnrD/CARKD family.</text>
</comment>
<comment type="cofactor">
    <cofactor evidence="17">
        <name>Mg(2+)</name>
        <dbReference type="ChEBI" id="CHEBI:18420"/>
    </cofactor>
</comment>
<comment type="subunit">
    <text evidence="17">Homotetramer.</text>
</comment>
<feature type="binding site" evidence="17">
    <location>
        <position position="381"/>
    </location>
    <ligand>
        <name>(6S)-NADPHX</name>
        <dbReference type="ChEBI" id="CHEBI:64076"/>
    </ligand>
</feature>
<feature type="binding site" evidence="17">
    <location>
        <position position="447"/>
    </location>
    <ligand>
        <name>AMP</name>
        <dbReference type="ChEBI" id="CHEBI:456215"/>
    </ligand>
</feature>
<evidence type="ECO:0000256" key="7">
    <source>
        <dbReference type="ARBA" id="ARBA00022840"/>
    </source>
</evidence>
<keyword evidence="23" id="KW-1185">Reference proteome</keyword>
<feature type="binding site" evidence="18">
    <location>
        <begin position="129"/>
        <end position="135"/>
    </location>
    <ligand>
        <name>(6S)-NADPHX</name>
        <dbReference type="ChEBI" id="CHEBI:64076"/>
    </ligand>
</feature>
<evidence type="ECO:0000256" key="1">
    <source>
        <dbReference type="ARBA" id="ARBA00000013"/>
    </source>
</evidence>
<dbReference type="InterPro" id="IPR029056">
    <property type="entry name" value="Ribokinase-like"/>
</dbReference>
<feature type="binding site" evidence="18">
    <location>
        <begin position="59"/>
        <end position="63"/>
    </location>
    <ligand>
        <name>(6S)-NADPHX</name>
        <dbReference type="ChEBI" id="CHEBI:64076"/>
    </ligand>
</feature>
<evidence type="ECO:0000313" key="23">
    <source>
        <dbReference type="Proteomes" id="UP000294902"/>
    </source>
</evidence>
<keyword evidence="6 17" id="KW-0547">Nucleotide-binding</keyword>
<feature type="binding site" evidence="17">
    <location>
        <position position="330"/>
    </location>
    <ligand>
        <name>(6S)-NADPHX</name>
        <dbReference type="ChEBI" id="CHEBI:64076"/>
    </ligand>
</feature>
<comment type="catalytic activity">
    <reaction evidence="15 17 19">
        <text>(6S)-NADHX + ADP = AMP + phosphate + NADH + H(+)</text>
        <dbReference type="Rhea" id="RHEA:32223"/>
        <dbReference type="ChEBI" id="CHEBI:15378"/>
        <dbReference type="ChEBI" id="CHEBI:43474"/>
        <dbReference type="ChEBI" id="CHEBI:57945"/>
        <dbReference type="ChEBI" id="CHEBI:64074"/>
        <dbReference type="ChEBI" id="CHEBI:456215"/>
        <dbReference type="ChEBI" id="CHEBI:456216"/>
        <dbReference type="EC" id="4.2.1.136"/>
    </reaction>
</comment>
<dbReference type="PANTHER" id="PTHR12592">
    <property type="entry name" value="ATP-DEPENDENT (S)-NAD(P)H-HYDRATE DEHYDRATASE FAMILY MEMBER"/>
    <property type="match status" value="1"/>
</dbReference>
<name>A0A4R3MRC9_9FIRM</name>
<dbReference type="PROSITE" id="PS51385">
    <property type="entry name" value="YJEF_N"/>
    <property type="match status" value="1"/>
</dbReference>
<dbReference type="SUPFAM" id="SSF64153">
    <property type="entry name" value="YjeF N-terminal domain-like"/>
    <property type="match status" value="1"/>
</dbReference>
<dbReference type="SUPFAM" id="SSF53613">
    <property type="entry name" value="Ribokinase-like"/>
    <property type="match status" value="1"/>
</dbReference>
<feature type="binding site" evidence="18">
    <location>
        <position position="125"/>
    </location>
    <ligand>
        <name>K(+)</name>
        <dbReference type="ChEBI" id="CHEBI:29103"/>
    </ligand>
</feature>
<evidence type="ECO:0000256" key="10">
    <source>
        <dbReference type="ARBA" id="ARBA00023027"/>
    </source>
</evidence>
<comment type="similarity">
    <text evidence="17">Belongs to the NnrD/CARKD family.</text>
</comment>
<dbReference type="Gene3D" id="3.40.1190.20">
    <property type="match status" value="1"/>
</dbReference>
<dbReference type="EMBL" id="SMAL01000003">
    <property type="protein sequence ID" value="TCT15327.1"/>
    <property type="molecule type" value="Genomic_DNA"/>
</dbReference>
<protein>
    <recommendedName>
        <fullName evidence="19">Bifunctional NAD(P)H-hydrate repair enzyme</fullName>
    </recommendedName>
    <alternativeName>
        <fullName evidence="19">Nicotinamide nucleotide repair protein</fullName>
    </alternativeName>
    <domain>
        <recommendedName>
            <fullName evidence="19">ADP-dependent (S)-NAD(P)H-hydrate dehydratase</fullName>
            <ecNumber evidence="19">4.2.1.136</ecNumber>
        </recommendedName>
        <alternativeName>
            <fullName evidence="19">ADP-dependent NAD(P)HX dehydratase</fullName>
        </alternativeName>
    </domain>
    <domain>
        <recommendedName>
            <fullName evidence="19">NAD(P)H-hydrate epimerase</fullName>
            <ecNumber evidence="19">5.1.99.6</ecNumber>
        </recommendedName>
    </domain>
</protein>
<feature type="domain" description="YjeF C-terminal" evidence="20">
    <location>
        <begin position="224"/>
        <end position="507"/>
    </location>
</feature>
<evidence type="ECO:0000256" key="3">
    <source>
        <dbReference type="ARBA" id="ARBA00006001"/>
    </source>
</evidence>
<evidence type="ECO:0000256" key="19">
    <source>
        <dbReference type="PIRNR" id="PIRNR017184"/>
    </source>
</evidence>
<dbReference type="InterPro" id="IPR036652">
    <property type="entry name" value="YjeF_N_dom_sf"/>
</dbReference>
<dbReference type="CDD" id="cd01171">
    <property type="entry name" value="YXKO-related"/>
    <property type="match status" value="1"/>
</dbReference>
<dbReference type="Proteomes" id="UP000294902">
    <property type="component" value="Unassembled WGS sequence"/>
</dbReference>
<dbReference type="InterPro" id="IPR004443">
    <property type="entry name" value="YjeF_N_dom"/>
</dbReference>
<keyword evidence="11 18" id="KW-0413">Isomerase</keyword>
<comment type="catalytic activity">
    <reaction evidence="2 18 19">
        <text>(6R)-NADPHX = (6S)-NADPHX</text>
        <dbReference type="Rhea" id="RHEA:32227"/>
        <dbReference type="ChEBI" id="CHEBI:64076"/>
        <dbReference type="ChEBI" id="CHEBI:64077"/>
        <dbReference type="EC" id="5.1.99.6"/>
    </reaction>
</comment>
<dbReference type="RefSeq" id="WP_132250926.1">
    <property type="nucleotide sequence ID" value="NZ_SMAL01000003.1"/>
</dbReference>
<dbReference type="HAMAP" id="MF_01966">
    <property type="entry name" value="NADHX_epimerase"/>
    <property type="match status" value="1"/>
</dbReference>
<evidence type="ECO:0000256" key="4">
    <source>
        <dbReference type="ARBA" id="ARBA00009524"/>
    </source>
</evidence>
<feature type="binding site" evidence="18">
    <location>
        <position position="60"/>
    </location>
    <ligand>
        <name>K(+)</name>
        <dbReference type="ChEBI" id="CHEBI:29103"/>
    </ligand>
</feature>
<comment type="cofactor">
    <cofactor evidence="18 19">
        <name>K(+)</name>
        <dbReference type="ChEBI" id="CHEBI:29103"/>
    </cofactor>
    <text evidence="18 19">Binds 1 potassium ion per subunit.</text>
</comment>
<feature type="binding site" evidence="18">
    <location>
        <position position="140"/>
    </location>
    <ligand>
        <name>(6S)-NADPHX</name>
        <dbReference type="ChEBI" id="CHEBI:64076"/>
    </ligand>
</feature>
<dbReference type="HAMAP" id="MF_01965">
    <property type="entry name" value="NADHX_dehydratase"/>
    <property type="match status" value="1"/>
</dbReference>
<dbReference type="NCBIfam" id="TIGR00196">
    <property type="entry name" value="yjeF_cterm"/>
    <property type="match status" value="1"/>
</dbReference>
<feature type="binding site" evidence="17">
    <location>
        <position position="259"/>
    </location>
    <ligand>
        <name>(6S)-NADPHX</name>
        <dbReference type="ChEBI" id="CHEBI:64076"/>
    </ligand>
</feature>
<keyword evidence="10 17" id="KW-0520">NAD</keyword>
<keyword evidence="12 17" id="KW-0456">Lyase</keyword>
<organism evidence="22 23">
    <name type="scientific">Natranaerovirga pectinivora</name>
    <dbReference type="NCBI Taxonomy" id="682400"/>
    <lineage>
        <taxon>Bacteria</taxon>
        <taxon>Bacillati</taxon>
        <taxon>Bacillota</taxon>
        <taxon>Clostridia</taxon>
        <taxon>Lachnospirales</taxon>
        <taxon>Natranaerovirgaceae</taxon>
        <taxon>Natranaerovirga</taxon>
    </lineage>
</organism>
<comment type="function">
    <text evidence="14 19">Bifunctional enzyme that catalyzes the epimerization of the S- and R-forms of NAD(P)HX and the dehydration of the S-form of NAD(P)HX at the expense of ADP, which is converted to AMP. This allows the repair of both epimers of NAD(P)HX, a damaged form of NAD(P)H that is a result of enzymatic or heat-dependent hydration.</text>
</comment>
<keyword evidence="5 18" id="KW-0479">Metal-binding</keyword>
<dbReference type="OrthoDB" id="9806925at2"/>
<keyword evidence="8 17" id="KW-0521">NADP</keyword>
<evidence type="ECO:0000256" key="15">
    <source>
        <dbReference type="ARBA" id="ARBA00048238"/>
    </source>
</evidence>
<evidence type="ECO:0000256" key="8">
    <source>
        <dbReference type="ARBA" id="ARBA00022857"/>
    </source>
</evidence>
<dbReference type="GO" id="GO:0046496">
    <property type="term" value="P:nicotinamide nucleotide metabolic process"/>
    <property type="evidence" value="ECO:0007669"/>
    <property type="project" value="UniProtKB-UniRule"/>
</dbReference>
<dbReference type="InterPro" id="IPR000631">
    <property type="entry name" value="CARKD"/>
</dbReference>
<dbReference type="GO" id="GO:0110051">
    <property type="term" value="P:metabolite repair"/>
    <property type="evidence" value="ECO:0007669"/>
    <property type="project" value="TreeGrafter"/>
</dbReference>
<evidence type="ECO:0000256" key="13">
    <source>
        <dbReference type="ARBA" id="ARBA00023268"/>
    </source>
</evidence>
<dbReference type="InterPro" id="IPR030677">
    <property type="entry name" value="Nnr"/>
</dbReference>
<comment type="caution">
    <text evidence="22">The sequence shown here is derived from an EMBL/GenBank/DDBJ whole genome shotgun (WGS) entry which is preliminary data.</text>
</comment>
<keyword evidence="13" id="KW-0511">Multifunctional enzyme</keyword>
<dbReference type="EC" id="5.1.99.6" evidence="19"/>
<feature type="binding site" evidence="18">
    <location>
        <position position="161"/>
    </location>
    <ligand>
        <name>K(+)</name>
        <dbReference type="ChEBI" id="CHEBI:29103"/>
    </ligand>
</feature>
<accession>A0A4R3MRC9</accession>
<dbReference type="Gene3D" id="3.40.50.10260">
    <property type="entry name" value="YjeF N-terminal domain"/>
    <property type="match status" value="1"/>
</dbReference>
<evidence type="ECO:0000313" key="22">
    <source>
        <dbReference type="EMBL" id="TCT15327.1"/>
    </source>
</evidence>
<reference evidence="22 23" key="1">
    <citation type="submission" date="2019-03" db="EMBL/GenBank/DDBJ databases">
        <title>Genomic Encyclopedia of Type Strains, Phase IV (KMG-IV): sequencing the most valuable type-strain genomes for metagenomic binning, comparative biology and taxonomic classification.</title>
        <authorList>
            <person name="Goeker M."/>
        </authorList>
    </citation>
    <scope>NUCLEOTIDE SEQUENCE [LARGE SCALE GENOMIC DNA]</scope>
    <source>
        <strain evidence="22 23">DSM 24629</strain>
    </source>
</reference>
<keyword evidence="7 17" id="KW-0067">ATP-binding</keyword>
<evidence type="ECO:0000256" key="2">
    <source>
        <dbReference type="ARBA" id="ARBA00000909"/>
    </source>
</evidence>
<dbReference type="NCBIfam" id="TIGR00197">
    <property type="entry name" value="yjeF_nterm"/>
    <property type="match status" value="1"/>
</dbReference>
<feature type="binding site" evidence="18">
    <location>
        <position position="158"/>
    </location>
    <ligand>
        <name>(6S)-NADPHX</name>
        <dbReference type="ChEBI" id="CHEBI:64076"/>
    </ligand>
</feature>
<evidence type="ECO:0000256" key="16">
    <source>
        <dbReference type="ARBA" id="ARBA00049209"/>
    </source>
</evidence>
<dbReference type="AlphaFoldDB" id="A0A4R3MRC9"/>
<evidence type="ECO:0000256" key="14">
    <source>
        <dbReference type="ARBA" id="ARBA00025153"/>
    </source>
</evidence>
<dbReference type="GO" id="GO:0052856">
    <property type="term" value="F:NAD(P)HX epimerase activity"/>
    <property type="evidence" value="ECO:0007669"/>
    <property type="project" value="UniProtKB-UniRule"/>
</dbReference>
<dbReference type="PANTHER" id="PTHR12592:SF0">
    <property type="entry name" value="ATP-DEPENDENT (S)-NAD(P)H-HYDRATE DEHYDRATASE"/>
    <property type="match status" value="1"/>
</dbReference>
<gene>
    <name evidence="17" type="primary">nnrD</name>
    <name evidence="18" type="synonym">nnrE</name>
    <name evidence="22" type="ORF">EDC18_10331</name>
</gene>
<comment type="function">
    <text evidence="17">Catalyzes the dehydration of the S-form of NAD(P)HX at the expense of ADP, which is converted to AMP. Together with NAD(P)HX epimerase, which catalyzes the epimerization of the S- and R-forms, the enzyme allows the repair of both epimers of NAD(P)HX, a damaged form of NAD(P)H that is a result of enzymatic or heat-dependent hydration.</text>
</comment>
<dbReference type="EC" id="4.2.1.136" evidence="19"/>
<dbReference type="GO" id="GO:0046872">
    <property type="term" value="F:metal ion binding"/>
    <property type="evidence" value="ECO:0007669"/>
    <property type="project" value="UniProtKB-UniRule"/>
</dbReference>
<evidence type="ECO:0000256" key="18">
    <source>
        <dbReference type="HAMAP-Rule" id="MF_01966"/>
    </source>
</evidence>
<keyword evidence="9 18" id="KW-0630">Potassium</keyword>
<comment type="catalytic activity">
    <reaction evidence="1 18 19">
        <text>(6R)-NADHX = (6S)-NADHX</text>
        <dbReference type="Rhea" id="RHEA:32215"/>
        <dbReference type="ChEBI" id="CHEBI:64074"/>
        <dbReference type="ChEBI" id="CHEBI:64075"/>
        <dbReference type="EC" id="5.1.99.6"/>
    </reaction>
</comment>
<feature type="binding site" evidence="17">
    <location>
        <begin position="418"/>
        <end position="422"/>
    </location>
    <ligand>
        <name>AMP</name>
        <dbReference type="ChEBI" id="CHEBI:456215"/>
    </ligand>
</feature>
<evidence type="ECO:0000256" key="6">
    <source>
        <dbReference type="ARBA" id="ARBA00022741"/>
    </source>
</evidence>
<sequence>MIKLVTGEEMQLIDSYTIKEIGIPSMVLMERAALGIVDHILKRKHIENEKVFILCGSGNNGGDGLAIGRLLGNKGIRTNIMLLSENYTQETSMQLKILQNLNIKVDKYDADQLKKYISESDLIIDAIFGTGLTREVIGHYKDTIQCVNNEDKFVISVDIPSGICSKSGKVLGVAIKANLTVTFGLNKLGNVLYPGTLYASKTNIVDIGFPKRAYDSRMLKHFTFDENALQKLPKREARSNKGTFGKVLVIAGAINMSGAAFLSAMAAYKIGGGLVNIMTHEENRVIIQTSIPEAIVTTFNTLDNKELDKTCFIEFKSSIKDANVIVIGPGLSQCKATKELLEYVIRHSKVPIIIDADGLNVLSNELSLIKEHQVEIIITPHPGEMSRLLGVSIKEVTENLIENANFISKKYNIICALKDARTIVTNPFDDVYINTSGNNGMATAGAGDVLTGIISGLIAQGLRPYEATCLGVYLHGLSGDKAKERVGVYSMMARDIIEEISKVTNIN</sequence>
<dbReference type="PROSITE" id="PS51383">
    <property type="entry name" value="YJEF_C_3"/>
    <property type="match status" value="1"/>
</dbReference>
<feature type="binding site" evidence="17">
    <location>
        <position position="448"/>
    </location>
    <ligand>
        <name>(6S)-NADPHX</name>
        <dbReference type="ChEBI" id="CHEBI:64076"/>
    </ligand>
</feature>
<proteinExistence type="inferred from homology"/>
<comment type="similarity">
    <text evidence="18">Belongs to the NnrE/AIBP family.</text>
</comment>
<dbReference type="Pfam" id="PF01256">
    <property type="entry name" value="Carb_kinase"/>
    <property type="match status" value="1"/>
</dbReference>
<evidence type="ECO:0000256" key="5">
    <source>
        <dbReference type="ARBA" id="ARBA00022723"/>
    </source>
</evidence>
<evidence type="ECO:0000256" key="9">
    <source>
        <dbReference type="ARBA" id="ARBA00022958"/>
    </source>
</evidence>
<evidence type="ECO:0000256" key="12">
    <source>
        <dbReference type="ARBA" id="ARBA00023239"/>
    </source>
</evidence>
<evidence type="ECO:0000259" key="20">
    <source>
        <dbReference type="PROSITE" id="PS51383"/>
    </source>
</evidence>
<dbReference type="PROSITE" id="PS01050">
    <property type="entry name" value="YJEF_C_2"/>
    <property type="match status" value="1"/>
</dbReference>
<evidence type="ECO:0000259" key="21">
    <source>
        <dbReference type="PROSITE" id="PS51385"/>
    </source>
</evidence>
<comment type="function">
    <text evidence="18">Catalyzes the epimerization of the S- and R-forms of NAD(P)HX, a damaged form of NAD(P)H that is a result of enzymatic or heat-dependent hydration. This is a prerequisite for the S-specific NAD(P)H-hydrate dehydratase to allow the repair of both epimers of NAD(P)HX.</text>
</comment>
<dbReference type="InterPro" id="IPR017953">
    <property type="entry name" value="Carbohydrate_kinase_pred_CS"/>
</dbReference>
<dbReference type="PIRSF" id="PIRSF017184">
    <property type="entry name" value="Nnr"/>
    <property type="match status" value="1"/>
</dbReference>
<evidence type="ECO:0000256" key="17">
    <source>
        <dbReference type="HAMAP-Rule" id="MF_01965"/>
    </source>
</evidence>
<dbReference type="GO" id="GO:0005524">
    <property type="term" value="F:ATP binding"/>
    <property type="evidence" value="ECO:0007669"/>
    <property type="project" value="UniProtKB-UniRule"/>
</dbReference>
<evidence type="ECO:0000256" key="11">
    <source>
        <dbReference type="ARBA" id="ARBA00023235"/>
    </source>
</evidence>